<dbReference type="RefSeq" id="WP_121153994.1">
    <property type="nucleotide sequence ID" value="NZ_CP032829.1"/>
</dbReference>
<dbReference type="SUPFAM" id="SSF54427">
    <property type="entry name" value="NTF2-like"/>
    <property type="match status" value="1"/>
</dbReference>
<dbReference type="Pfam" id="PF12680">
    <property type="entry name" value="SnoaL_2"/>
    <property type="match status" value="1"/>
</dbReference>
<name>A0A494TC79_SPHPE</name>
<gene>
    <name evidence="2" type="ORF">D3Y57_15405</name>
</gene>
<dbReference type="InterPro" id="IPR032710">
    <property type="entry name" value="NTF2-like_dom_sf"/>
</dbReference>
<keyword evidence="2" id="KW-0413">Isomerase</keyword>
<accession>A0A494TC79</accession>
<dbReference type="InterPro" id="IPR037401">
    <property type="entry name" value="SnoaL-like"/>
</dbReference>
<evidence type="ECO:0000259" key="1">
    <source>
        <dbReference type="Pfam" id="PF12680"/>
    </source>
</evidence>
<proteinExistence type="predicted"/>
<evidence type="ECO:0000313" key="2">
    <source>
        <dbReference type="EMBL" id="AYJ87069.1"/>
    </source>
</evidence>
<feature type="domain" description="SnoaL-like" evidence="1">
    <location>
        <begin position="11"/>
        <end position="111"/>
    </location>
</feature>
<dbReference type="GO" id="GO:0016853">
    <property type="term" value="F:isomerase activity"/>
    <property type="evidence" value="ECO:0007669"/>
    <property type="project" value="UniProtKB-KW"/>
</dbReference>
<dbReference type="AlphaFoldDB" id="A0A494TC79"/>
<sequence>MPTPEAMTAAVHAYVAAFDRADPSAVRDLFAANATVEDPVGSPPHVGHDAIYGFYAKSMETGAKLHLEGPVRIAGNSAAFAFSVKLAINDSPMQIDVIDVFEFNDAGKVVSMRAYFGPGNFSQGAAPHA</sequence>
<evidence type="ECO:0000313" key="3">
    <source>
        <dbReference type="Proteomes" id="UP000276254"/>
    </source>
</evidence>
<dbReference type="KEGG" id="spha:D3Y57_15405"/>
<protein>
    <submittedName>
        <fullName evidence="2">Steroid delta-isomerase</fullName>
    </submittedName>
</protein>
<dbReference type="Gene3D" id="3.10.450.50">
    <property type="match status" value="1"/>
</dbReference>
<dbReference type="OrthoDB" id="459617at2"/>
<keyword evidence="3" id="KW-1185">Reference proteome</keyword>
<dbReference type="Proteomes" id="UP000276254">
    <property type="component" value="Chromosome"/>
</dbReference>
<dbReference type="EMBL" id="CP032829">
    <property type="protein sequence ID" value="AYJ87069.1"/>
    <property type="molecule type" value="Genomic_DNA"/>
</dbReference>
<organism evidence="2 3">
    <name type="scientific">Sphingomonas paeninsulae</name>
    <dbReference type="NCBI Taxonomy" id="2319844"/>
    <lineage>
        <taxon>Bacteria</taxon>
        <taxon>Pseudomonadati</taxon>
        <taxon>Pseudomonadota</taxon>
        <taxon>Alphaproteobacteria</taxon>
        <taxon>Sphingomonadales</taxon>
        <taxon>Sphingomonadaceae</taxon>
        <taxon>Sphingomonas</taxon>
    </lineage>
</organism>
<reference evidence="2 3" key="1">
    <citation type="submission" date="2018-09" db="EMBL/GenBank/DDBJ databases">
        <title>Sphingomonas peninsula sp. nov., isolated from fildes peninsula, Antarctic soil.</title>
        <authorList>
            <person name="Yingchao G."/>
        </authorList>
    </citation>
    <scope>NUCLEOTIDE SEQUENCE [LARGE SCALE GENOMIC DNA]</scope>
    <source>
        <strain evidence="2 3">YZ-8</strain>
    </source>
</reference>